<evidence type="ECO:0000256" key="1">
    <source>
        <dbReference type="SAM" id="Coils"/>
    </source>
</evidence>
<reference evidence="3 4" key="1">
    <citation type="submission" date="2021-11" db="EMBL/GenBank/DDBJ databases">
        <title>Draft genome sequence of Paenibacillus profundus YoMME, a new Gram-positive bacteria with exoelectrogenic properties.</title>
        <authorList>
            <person name="Hubenova Y."/>
            <person name="Hubenova E."/>
            <person name="Manasiev Y."/>
            <person name="Peykov S."/>
            <person name="Mitov M."/>
        </authorList>
    </citation>
    <scope>NUCLEOTIDE SEQUENCE [LARGE SCALE GENOMIC DNA]</scope>
    <source>
        <strain evidence="3 4">YoMME</strain>
    </source>
</reference>
<dbReference type="Proteomes" id="UP001199916">
    <property type="component" value="Unassembled WGS sequence"/>
</dbReference>
<evidence type="ECO:0000259" key="2">
    <source>
        <dbReference type="Pfam" id="PF05504"/>
    </source>
</evidence>
<protein>
    <submittedName>
        <fullName evidence="3">Ger(X)C family spore germination C-terminal domain-containing protein</fullName>
    </submittedName>
</protein>
<dbReference type="EMBL" id="JAJNBZ010000007">
    <property type="protein sequence ID" value="MCE5169974.1"/>
    <property type="molecule type" value="Genomic_DNA"/>
</dbReference>
<dbReference type="PANTHER" id="PTHR35789">
    <property type="entry name" value="SPORE GERMINATION PROTEIN B3"/>
    <property type="match status" value="1"/>
</dbReference>
<keyword evidence="4" id="KW-1185">Reference proteome</keyword>
<keyword evidence="1" id="KW-0175">Coiled coil</keyword>
<dbReference type="InterPro" id="IPR008844">
    <property type="entry name" value="Spore_GerAC-like"/>
</dbReference>
<name>A0ABS8YK96_9BACL</name>
<dbReference type="Pfam" id="PF05504">
    <property type="entry name" value="Spore_GerAC"/>
    <property type="match status" value="1"/>
</dbReference>
<comment type="caution">
    <text evidence="3">The sequence shown here is derived from an EMBL/GenBank/DDBJ whole genome shotgun (WGS) entry which is preliminary data.</text>
</comment>
<feature type="coiled-coil region" evidence="1">
    <location>
        <begin position="21"/>
        <end position="48"/>
    </location>
</feature>
<evidence type="ECO:0000313" key="3">
    <source>
        <dbReference type="EMBL" id="MCE5169974.1"/>
    </source>
</evidence>
<dbReference type="InterPro" id="IPR046953">
    <property type="entry name" value="Spore_GerAC-like_C"/>
</dbReference>
<gene>
    <name evidence="3" type="ORF">LQV63_11700</name>
</gene>
<feature type="domain" description="Spore germination GerAC-like C-terminal" evidence="2">
    <location>
        <begin position="18"/>
        <end position="92"/>
    </location>
</feature>
<dbReference type="InterPro" id="IPR038501">
    <property type="entry name" value="Spore_GerAC_C_sf"/>
</dbReference>
<dbReference type="RefSeq" id="WP_233696836.1">
    <property type="nucleotide sequence ID" value="NZ_JAJNBZ010000007.1"/>
</dbReference>
<proteinExistence type="predicted"/>
<sequence>MNTGVYLMEHLFPFDVRKETKNLEKDIAQQLQQKFERLIRNLQNAKIDPAGLGMYARAYAYPQWLKVSDNWGEAFKDAEVNVKVNVKIIGMGAVK</sequence>
<organism evidence="3 4">
    <name type="scientific">Paenibacillus profundus</name>
    <dbReference type="NCBI Taxonomy" id="1173085"/>
    <lineage>
        <taxon>Bacteria</taxon>
        <taxon>Bacillati</taxon>
        <taxon>Bacillota</taxon>
        <taxon>Bacilli</taxon>
        <taxon>Bacillales</taxon>
        <taxon>Paenibacillaceae</taxon>
        <taxon>Paenibacillus</taxon>
    </lineage>
</organism>
<accession>A0ABS8YK96</accession>
<dbReference type="PANTHER" id="PTHR35789:SF1">
    <property type="entry name" value="SPORE GERMINATION PROTEIN B3"/>
    <property type="match status" value="1"/>
</dbReference>
<dbReference type="Gene3D" id="3.30.300.210">
    <property type="entry name" value="Nutrient germinant receptor protein C, domain 3"/>
    <property type="match status" value="1"/>
</dbReference>
<evidence type="ECO:0000313" key="4">
    <source>
        <dbReference type="Proteomes" id="UP001199916"/>
    </source>
</evidence>